<dbReference type="PROSITE" id="PS00108">
    <property type="entry name" value="PROTEIN_KINASE_ST"/>
    <property type="match status" value="1"/>
</dbReference>
<dbReference type="AlphaFoldDB" id="F0W0U1"/>
<feature type="domain" description="ACT" evidence="12">
    <location>
        <begin position="34"/>
        <end position="110"/>
    </location>
</feature>
<dbReference type="PANTHER" id="PTHR44329:SF261">
    <property type="entry name" value="ZINC FINGER CONTAINING PROTEIN KINASE-RELATED"/>
    <property type="match status" value="1"/>
</dbReference>
<evidence type="ECO:0000259" key="11">
    <source>
        <dbReference type="PROSITE" id="PS50011"/>
    </source>
</evidence>
<dbReference type="InterPro" id="IPR000719">
    <property type="entry name" value="Prot_kinase_dom"/>
</dbReference>
<reference evidence="13" key="1">
    <citation type="journal article" date="2011" name="PLoS Biol.">
        <title>Gene gain and loss during evolution of obligate parasitism in the white rust pathogen of Arabidopsis thaliana.</title>
        <authorList>
            <person name="Kemen E."/>
            <person name="Gardiner A."/>
            <person name="Schultz-Larsen T."/>
            <person name="Kemen A.C."/>
            <person name="Balmuth A.L."/>
            <person name="Robert-Seilaniantz A."/>
            <person name="Bailey K."/>
            <person name="Holub E."/>
            <person name="Studholme D.J."/>
            <person name="Maclean D."/>
            <person name="Jones J.D."/>
        </authorList>
    </citation>
    <scope>NUCLEOTIDE SEQUENCE</scope>
</reference>
<dbReference type="Pfam" id="PF07714">
    <property type="entry name" value="PK_Tyr_Ser-Thr"/>
    <property type="match status" value="1"/>
</dbReference>
<evidence type="ECO:0000259" key="12">
    <source>
        <dbReference type="PROSITE" id="PS51671"/>
    </source>
</evidence>
<evidence type="ECO:0000256" key="3">
    <source>
        <dbReference type="ARBA" id="ARBA00022741"/>
    </source>
</evidence>
<dbReference type="PANTHER" id="PTHR44329">
    <property type="entry name" value="SERINE/THREONINE-PROTEIN KINASE TNNI3K-RELATED"/>
    <property type="match status" value="1"/>
</dbReference>
<evidence type="ECO:0000256" key="4">
    <source>
        <dbReference type="ARBA" id="ARBA00022777"/>
    </source>
</evidence>
<comment type="catalytic activity">
    <reaction evidence="7">
        <text>L-seryl-[protein] + ATP = O-phospho-L-seryl-[protein] + ADP + H(+)</text>
        <dbReference type="Rhea" id="RHEA:17989"/>
        <dbReference type="Rhea" id="RHEA-COMP:9863"/>
        <dbReference type="Rhea" id="RHEA-COMP:11604"/>
        <dbReference type="ChEBI" id="CHEBI:15378"/>
        <dbReference type="ChEBI" id="CHEBI:29999"/>
        <dbReference type="ChEBI" id="CHEBI:30616"/>
        <dbReference type="ChEBI" id="CHEBI:83421"/>
        <dbReference type="ChEBI" id="CHEBI:456216"/>
        <dbReference type="EC" id="2.7.11.1"/>
    </reaction>
</comment>
<dbReference type="PRINTS" id="PR00109">
    <property type="entry name" value="TYRKINASE"/>
</dbReference>
<dbReference type="CDD" id="cd04900">
    <property type="entry name" value="ACT_UUR-like_1"/>
    <property type="match status" value="1"/>
</dbReference>
<evidence type="ECO:0000256" key="5">
    <source>
        <dbReference type="ARBA" id="ARBA00022840"/>
    </source>
</evidence>
<dbReference type="Gene3D" id="1.10.510.10">
    <property type="entry name" value="Transferase(Phosphotransferase) domain 1"/>
    <property type="match status" value="1"/>
</dbReference>
<dbReference type="InterPro" id="IPR011009">
    <property type="entry name" value="Kinase-like_dom_sf"/>
</dbReference>
<feature type="region of interest" description="Disordered" evidence="10">
    <location>
        <begin position="1"/>
        <end position="25"/>
    </location>
</feature>
<dbReference type="InterPro" id="IPR002912">
    <property type="entry name" value="ACT_dom"/>
</dbReference>
<comment type="catalytic activity">
    <reaction evidence="6">
        <text>L-threonyl-[protein] + ATP = O-phospho-L-threonyl-[protein] + ADP + H(+)</text>
        <dbReference type="Rhea" id="RHEA:46608"/>
        <dbReference type="Rhea" id="RHEA-COMP:11060"/>
        <dbReference type="Rhea" id="RHEA-COMP:11605"/>
        <dbReference type="ChEBI" id="CHEBI:15378"/>
        <dbReference type="ChEBI" id="CHEBI:30013"/>
        <dbReference type="ChEBI" id="CHEBI:30616"/>
        <dbReference type="ChEBI" id="CHEBI:61977"/>
        <dbReference type="ChEBI" id="CHEBI:456216"/>
        <dbReference type="EC" id="2.7.11.1"/>
    </reaction>
</comment>
<dbReference type="PROSITE" id="PS00107">
    <property type="entry name" value="PROTEIN_KINASE_ATP"/>
    <property type="match status" value="1"/>
</dbReference>
<dbReference type="PROSITE" id="PS50011">
    <property type="entry name" value="PROTEIN_KINASE_DOM"/>
    <property type="match status" value="1"/>
</dbReference>
<feature type="domain" description="Protein kinase" evidence="11">
    <location>
        <begin position="145"/>
        <end position="400"/>
    </location>
</feature>
<evidence type="ECO:0000256" key="6">
    <source>
        <dbReference type="ARBA" id="ARBA00047899"/>
    </source>
</evidence>
<dbReference type="EMBL" id="FR824050">
    <property type="protein sequence ID" value="CCA14665.1"/>
    <property type="molecule type" value="Genomic_DNA"/>
</dbReference>
<dbReference type="FunFam" id="3.30.200.20:FF:000034">
    <property type="entry name" value="Kinase suppressor of Ras 1"/>
    <property type="match status" value="1"/>
</dbReference>
<keyword evidence="3 8" id="KW-0547">Nucleotide-binding</keyword>
<dbReference type="InterPro" id="IPR051681">
    <property type="entry name" value="Ser/Thr_Kinases-Pseudokinases"/>
</dbReference>
<dbReference type="CDD" id="cd13999">
    <property type="entry name" value="STKc_MAP3K-like"/>
    <property type="match status" value="1"/>
</dbReference>
<keyword evidence="5 8" id="KW-0067">ATP-binding</keyword>
<evidence type="ECO:0000256" key="1">
    <source>
        <dbReference type="ARBA" id="ARBA00022527"/>
    </source>
</evidence>
<dbReference type="InterPro" id="IPR045865">
    <property type="entry name" value="ACT-like_dom_sf"/>
</dbReference>
<dbReference type="InterPro" id="IPR008271">
    <property type="entry name" value="Ser/Thr_kinase_AS"/>
</dbReference>
<evidence type="ECO:0000256" key="10">
    <source>
        <dbReference type="SAM" id="MobiDB-lite"/>
    </source>
</evidence>
<dbReference type="PROSITE" id="PS51671">
    <property type="entry name" value="ACT"/>
    <property type="match status" value="1"/>
</dbReference>
<comment type="similarity">
    <text evidence="9">Belongs to the protein kinase superfamily.</text>
</comment>
<name>F0W0U1_9STRA</name>
<protein>
    <submittedName>
        <fullName evidence="13">Serine/threonine protein kinase putative</fullName>
    </submittedName>
</protein>
<dbReference type="InterPro" id="IPR001245">
    <property type="entry name" value="Ser-Thr/Tyr_kinase_cat_dom"/>
</dbReference>
<evidence type="ECO:0000256" key="9">
    <source>
        <dbReference type="RuleBase" id="RU000304"/>
    </source>
</evidence>
<feature type="binding site" evidence="8">
    <location>
        <position position="172"/>
    </location>
    <ligand>
        <name>ATP</name>
        <dbReference type="ChEBI" id="CHEBI:30616"/>
    </ligand>
</feature>
<organism evidence="13">
    <name type="scientific">Albugo laibachii Nc14</name>
    <dbReference type="NCBI Taxonomy" id="890382"/>
    <lineage>
        <taxon>Eukaryota</taxon>
        <taxon>Sar</taxon>
        <taxon>Stramenopiles</taxon>
        <taxon>Oomycota</taxon>
        <taxon>Peronosporomycetes</taxon>
        <taxon>Albuginales</taxon>
        <taxon>Albuginaceae</taxon>
        <taxon>Albugo</taxon>
    </lineage>
</organism>
<dbReference type="HOGENOM" id="CLU_000288_7_28_1"/>
<evidence type="ECO:0000313" key="13">
    <source>
        <dbReference type="EMBL" id="CCA14665.1"/>
    </source>
</evidence>
<sequence>MRLLAKHRRNPSEVGVSVHQRKDDDGKTISNECEVVVVSADQDNLLDAITRALTSLKGSILDADVMTTCDGVTLDRFVVRGTFLSSERQTELKNRIEDNLFRLSLESDPDTLSLQSHQDDKQKFTLSMIHQNEVKSDWQLNISEIKLGKSIGTGRSGHTFESYWRGTRVAVKVVDCSKHSQQMAQEILNEFQREITIVSKLRHPNIVLFLGATICPPRYCLVFEYMANGTLGDLINSRKALLDFFQIAKDIAMGMNYLHLCSVIHRDLKSGNILIDSHGLIKVSDFGLSCLVDNGSTSDLTAETGTYRWMAPEVIRHEPYSSKADVYSFGIVLWEIIAKDQPFRGMTPIQAAFAVARQHARPALPKHTPAKLAEFVEYCWHQDPQRRPAFSDIIEAIPLIKSSLKKRDFRHLSFLGS</sequence>
<keyword evidence="1 9" id="KW-0723">Serine/threonine-protein kinase</keyword>
<gene>
    <name evidence="13" type="primary">AlNc14C5G726</name>
    <name evidence="13" type="ORF">ALNC14_008080</name>
</gene>
<accession>F0W0U1</accession>
<dbReference type="SUPFAM" id="SSF56112">
    <property type="entry name" value="Protein kinase-like (PK-like)"/>
    <property type="match status" value="1"/>
</dbReference>
<dbReference type="GO" id="GO:0004674">
    <property type="term" value="F:protein serine/threonine kinase activity"/>
    <property type="evidence" value="ECO:0007669"/>
    <property type="project" value="UniProtKB-KW"/>
</dbReference>
<evidence type="ECO:0000256" key="2">
    <source>
        <dbReference type="ARBA" id="ARBA00022679"/>
    </source>
</evidence>
<dbReference type="SUPFAM" id="SSF55021">
    <property type="entry name" value="ACT-like"/>
    <property type="match status" value="1"/>
</dbReference>
<keyword evidence="4 13" id="KW-0418">Kinase</keyword>
<dbReference type="InterPro" id="IPR017441">
    <property type="entry name" value="Protein_kinase_ATP_BS"/>
</dbReference>
<reference evidence="13" key="2">
    <citation type="submission" date="2011-02" db="EMBL/GenBank/DDBJ databases">
        <authorList>
            <person name="MacLean D."/>
        </authorList>
    </citation>
    <scope>NUCLEOTIDE SEQUENCE</scope>
</reference>
<evidence type="ECO:0000256" key="8">
    <source>
        <dbReference type="PROSITE-ProRule" id="PRU10141"/>
    </source>
</evidence>
<proteinExistence type="inferred from homology"/>
<evidence type="ECO:0000256" key="7">
    <source>
        <dbReference type="ARBA" id="ARBA00048679"/>
    </source>
</evidence>
<dbReference type="Gene3D" id="3.30.200.20">
    <property type="entry name" value="Phosphorylase Kinase, domain 1"/>
    <property type="match status" value="1"/>
</dbReference>
<dbReference type="GO" id="GO:0005524">
    <property type="term" value="F:ATP binding"/>
    <property type="evidence" value="ECO:0007669"/>
    <property type="project" value="UniProtKB-UniRule"/>
</dbReference>
<keyword evidence="2" id="KW-0808">Transferase</keyword>
<dbReference type="SMART" id="SM00220">
    <property type="entry name" value="S_TKc"/>
    <property type="match status" value="1"/>
</dbReference>